<dbReference type="InterPro" id="IPR008942">
    <property type="entry name" value="ENTH_VHS"/>
</dbReference>
<dbReference type="Proteomes" id="UP000283509">
    <property type="component" value="Unassembled WGS sequence"/>
</dbReference>
<dbReference type="OrthoDB" id="21470at2759"/>
<comment type="caution">
    <text evidence="4">The sequence shown here is derived from an EMBL/GenBank/DDBJ whole genome shotgun (WGS) entry which is preliminary data.</text>
</comment>
<evidence type="ECO:0000259" key="2">
    <source>
        <dbReference type="PROSITE" id="PS50128"/>
    </source>
</evidence>
<dbReference type="SUPFAM" id="SSF109905">
    <property type="entry name" value="Surp module (SWAP domain)"/>
    <property type="match status" value="1"/>
</dbReference>
<dbReference type="Pfam" id="PF01805">
    <property type="entry name" value="Surp"/>
    <property type="match status" value="1"/>
</dbReference>
<dbReference type="SUPFAM" id="SSF48464">
    <property type="entry name" value="ENTH/VHS domain"/>
    <property type="match status" value="1"/>
</dbReference>
<reference evidence="4 5" key="1">
    <citation type="submission" date="2018-04" db="EMBL/GenBank/DDBJ databases">
        <authorList>
            <person name="Zhang X."/>
            <person name="Yuan J."/>
            <person name="Li F."/>
            <person name="Xiang J."/>
        </authorList>
    </citation>
    <scope>NUCLEOTIDE SEQUENCE [LARGE SCALE GENOMIC DNA]</scope>
    <source>
        <tissue evidence="4">Muscle</tissue>
    </source>
</reference>
<evidence type="ECO:0000313" key="5">
    <source>
        <dbReference type="Proteomes" id="UP000283509"/>
    </source>
</evidence>
<dbReference type="PANTHER" id="PTHR12323:SF0">
    <property type="entry name" value="CALCIUM HOMEOSTASIS ENDOPLASMIC RETICULUM PROTEIN"/>
    <property type="match status" value="1"/>
</dbReference>
<keyword evidence="5" id="KW-1185">Reference proteome</keyword>
<dbReference type="Gene3D" id="1.10.10.790">
    <property type="entry name" value="Surp module"/>
    <property type="match status" value="1"/>
</dbReference>
<protein>
    <submittedName>
        <fullName evidence="4">Calcium homeostasis endoplasmic reticulum protein</fullName>
    </submittedName>
</protein>
<dbReference type="GO" id="GO:0003723">
    <property type="term" value="F:RNA binding"/>
    <property type="evidence" value="ECO:0007669"/>
    <property type="project" value="InterPro"/>
</dbReference>
<dbReference type="PROSITE" id="PS51391">
    <property type="entry name" value="CID"/>
    <property type="match status" value="1"/>
</dbReference>
<feature type="domain" description="CID" evidence="3">
    <location>
        <begin position="310"/>
        <end position="450"/>
    </location>
</feature>
<reference evidence="4 5" key="2">
    <citation type="submission" date="2019-01" db="EMBL/GenBank/DDBJ databases">
        <title>The decoding of complex shrimp genome reveals the adaptation for benthos swimmer, frequently molting mechanism and breeding impact on genome.</title>
        <authorList>
            <person name="Sun Y."/>
            <person name="Gao Y."/>
            <person name="Yu Y."/>
        </authorList>
    </citation>
    <scope>NUCLEOTIDE SEQUENCE [LARGE SCALE GENOMIC DNA]</scope>
    <source>
        <tissue evidence="4">Muscle</tissue>
    </source>
</reference>
<name>A0A423U4B6_PENVA</name>
<dbReference type="Gene3D" id="1.25.40.90">
    <property type="match status" value="1"/>
</dbReference>
<dbReference type="PROSITE" id="PS50128">
    <property type="entry name" value="SURP"/>
    <property type="match status" value="1"/>
</dbReference>
<proteinExistence type="predicted"/>
<dbReference type="Pfam" id="PF04818">
    <property type="entry name" value="CID"/>
    <property type="match status" value="1"/>
</dbReference>
<feature type="compositionally biased region" description="Pro residues" evidence="1">
    <location>
        <begin position="122"/>
        <end position="134"/>
    </location>
</feature>
<gene>
    <name evidence="4" type="ORF">C7M84_023282</name>
</gene>
<dbReference type="AlphaFoldDB" id="A0A423U4B6"/>
<dbReference type="GO" id="GO:0048471">
    <property type="term" value="C:perinuclear region of cytoplasm"/>
    <property type="evidence" value="ECO:0007669"/>
    <property type="project" value="TreeGrafter"/>
</dbReference>
<dbReference type="GO" id="GO:0006396">
    <property type="term" value="P:RNA processing"/>
    <property type="evidence" value="ECO:0007669"/>
    <property type="project" value="InterPro"/>
</dbReference>
<dbReference type="PANTHER" id="PTHR12323">
    <property type="entry name" value="SR-RELATED CTD ASSOCIATED FACTOR 6"/>
    <property type="match status" value="1"/>
</dbReference>
<dbReference type="STRING" id="6689.A0A423U4B6"/>
<evidence type="ECO:0000259" key="3">
    <source>
        <dbReference type="PROSITE" id="PS51391"/>
    </source>
</evidence>
<feature type="compositionally biased region" description="Low complexity" evidence="1">
    <location>
        <begin position="178"/>
        <end position="203"/>
    </location>
</feature>
<feature type="region of interest" description="Disordered" evidence="1">
    <location>
        <begin position="78"/>
        <end position="257"/>
    </location>
</feature>
<accession>A0A423U4B6</accession>
<feature type="domain" description="SURP motif" evidence="2">
    <location>
        <begin position="15"/>
        <end position="57"/>
    </location>
</feature>
<sequence>MELPQPPPDQELKNIIDKLAQFVARNGPEFEQMTKTKQKENPKFSFLFGGEYFNYYQYKVTTEQAMLVIFHSTEGKVLKHRQAREQQQQQQQPPQPQQPQQPALHQVPPPPQAPFSGGGAPAPFPGPNYPPAYGYPPTSAYPGGDVPPFPQGAVPPAGFTPGQYVPPPPSSEPPTSFPPVTTTFPPGDPSYATSTSYAPTTTSEPLFSHTPQSFPPPPPGDATYTAPQAGEPGAFTNNAPGYVQQPPPPPPPTVNVDTLANQQQQLQEQIHQSEQNLAAQQQVLEQQKDGQVREGIYVARGEVLRNEAVDLGFSTHELDELLGPIVESCTKDSISNGKHWIFTNAQSPTKNHWIARYLLWKATANSGPFTHKLHIIYLMNDVLHHCVRKNADDLKEALEKVLAPMFCNAMTVASDDQKSKLDKLLSLWESKINLEDVVLLQLKNPVESWGAFEKGLIDEFPQVVATINQHIDATFEGYKQQHNAALYVAEMLNGQELSVGYQGLSSAMGFLLQDSSYCNFAGICGDAELGIGGGQLS</sequence>
<dbReference type="InterPro" id="IPR006569">
    <property type="entry name" value="CID_dom"/>
</dbReference>
<dbReference type="InterPro" id="IPR035967">
    <property type="entry name" value="SWAP/Surp_sf"/>
</dbReference>
<dbReference type="SMART" id="SM00648">
    <property type="entry name" value="SWAP"/>
    <property type="match status" value="1"/>
</dbReference>
<evidence type="ECO:0000313" key="4">
    <source>
        <dbReference type="EMBL" id="ROT83541.1"/>
    </source>
</evidence>
<dbReference type="InterPro" id="IPR000061">
    <property type="entry name" value="Surp"/>
</dbReference>
<organism evidence="4 5">
    <name type="scientific">Penaeus vannamei</name>
    <name type="common">Whiteleg shrimp</name>
    <name type="synonym">Litopenaeus vannamei</name>
    <dbReference type="NCBI Taxonomy" id="6689"/>
    <lineage>
        <taxon>Eukaryota</taxon>
        <taxon>Metazoa</taxon>
        <taxon>Ecdysozoa</taxon>
        <taxon>Arthropoda</taxon>
        <taxon>Crustacea</taxon>
        <taxon>Multicrustacea</taxon>
        <taxon>Malacostraca</taxon>
        <taxon>Eumalacostraca</taxon>
        <taxon>Eucarida</taxon>
        <taxon>Decapoda</taxon>
        <taxon>Dendrobranchiata</taxon>
        <taxon>Penaeoidea</taxon>
        <taxon>Penaeidae</taxon>
        <taxon>Penaeus</taxon>
    </lineage>
</organism>
<evidence type="ECO:0000256" key="1">
    <source>
        <dbReference type="SAM" id="MobiDB-lite"/>
    </source>
</evidence>
<feature type="compositionally biased region" description="Pro residues" evidence="1">
    <location>
        <begin position="164"/>
        <end position="177"/>
    </location>
</feature>
<dbReference type="EMBL" id="QCYY01000672">
    <property type="protein sequence ID" value="ROT83541.1"/>
    <property type="molecule type" value="Genomic_DNA"/>
</dbReference>
<dbReference type="GO" id="GO:0006874">
    <property type="term" value="P:intracellular calcium ion homeostasis"/>
    <property type="evidence" value="ECO:0007669"/>
    <property type="project" value="TreeGrafter"/>
</dbReference>